<evidence type="ECO:0000313" key="4">
    <source>
        <dbReference type="Proteomes" id="UP000247005"/>
    </source>
</evidence>
<dbReference type="AlphaFoldDB" id="A0A2P5GKP7"/>
<dbReference type="Proteomes" id="UP000247005">
    <property type="component" value="Unassembled WGS sequence"/>
</dbReference>
<sequence>MSSREQFEAISLQLKAAVAAEIEWEKAMMQAVGADGIADVVSTIEKLKTGGAALAAENAALKSLIAENWNMRDALRQLIAGRPGGCYFIKWEPLILKALNETPATNAFIAEQQAIGVEKLASLAGNECKCYKSANDRVGFR</sequence>
<protein>
    <submittedName>
        <fullName evidence="2">Uncharacterized protein</fullName>
    </submittedName>
</protein>
<evidence type="ECO:0000313" key="1">
    <source>
        <dbReference type="EMBL" id="POP42539.1"/>
    </source>
</evidence>
<evidence type="ECO:0000313" key="3">
    <source>
        <dbReference type="Proteomes" id="UP000237073"/>
    </source>
</evidence>
<feature type="non-terminal residue" evidence="2">
    <location>
        <position position="141"/>
    </location>
</feature>
<gene>
    <name evidence="2" type="ORF">CHU32_20545</name>
    <name evidence="1" type="ORF">CHU33_19530</name>
</gene>
<reference evidence="3 4" key="1">
    <citation type="submission" date="2018-01" db="EMBL/GenBank/DDBJ databases">
        <title>Superficieibacter electus gen. nov., sp. nov., an extended-spectrum beta-lactamase possessing member of the Enterobacteriaceae family, isolated from intensive care unit surfaces.</title>
        <authorList>
            <person name="Potter R.F."/>
            <person name="D'Souza A.W."/>
        </authorList>
    </citation>
    <scope>NUCLEOTIDE SEQUENCE [LARGE SCALE GENOMIC DNA]</scope>
    <source>
        <strain evidence="2 4">BP-1</strain>
        <strain evidence="1 3">BP-2</strain>
    </source>
</reference>
<accession>A0A2P5GKP7</accession>
<keyword evidence="3" id="KW-1185">Reference proteome</keyword>
<proteinExistence type="predicted"/>
<dbReference type="EMBL" id="PQGD01000018">
    <property type="protein sequence ID" value="POP45153.1"/>
    <property type="molecule type" value="Genomic_DNA"/>
</dbReference>
<organism evidence="2 4">
    <name type="scientific">Superficieibacter electus</name>
    <dbReference type="NCBI Taxonomy" id="2022662"/>
    <lineage>
        <taxon>Bacteria</taxon>
        <taxon>Pseudomonadati</taxon>
        <taxon>Pseudomonadota</taxon>
        <taxon>Gammaproteobacteria</taxon>
        <taxon>Enterobacterales</taxon>
        <taxon>Enterobacteriaceae</taxon>
        <taxon>Superficieibacter</taxon>
    </lineage>
</organism>
<dbReference type="EMBL" id="PQGE01000019">
    <property type="protein sequence ID" value="POP42539.1"/>
    <property type="molecule type" value="Genomic_DNA"/>
</dbReference>
<comment type="caution">
    <text evidence="2">The sequence shown here is derived from an EMBL/GenBank/DDBJ whole genome shotgun (WGS) entry which is preliminary data.</text>
</comment>
<dbReference type="Proteomes" id="UP000237073">
    <property type="component" value="Unassembled WGS sequence"/>
</dbReference>
<name>A0A2P5GKP7_9ENTR</name>
<evidence type="ECO:0000313" key="2">
    <source>
        <dbReference type="EMBL" id="POP45153.1"/>
    </source>
</evidence>